<sequence>MIEQLIQEIATHKPLLPQEKTELQTLLVRIKEQTEKMALSLSHDRWMALAVHVLAFMRRMEEGECLPPVEQELWDQVSEEMKGLSRKVLEAYGRDKNLNITNIEILLLALHFAAAKLEQQEDTK</sequence>
<name>A0ABW2RP81_9BACL</name>
<evidence type="ECO:0000259" key="1">
    <source>
        <dbReference type="PROSITE" id="PS51372"/>
    </source>
</evidence>
<evidence type="ECO:0000313" key="2">
    <source>
        <dbReference type="EMBL" id="MFC7442826.1"/>
    </source>
</evidence>
<dbReference type="RefSeq" id="WP_379866961.1">
    <property type="nucleotide sequence ID" value="NZ_JBHTBW010000062.1"/>
</dbReference>
<dbReference type="Pfam" id="PF00874">
    <property type="entry name" value="PRD"/>
    <property type="match status" value="1"/>
</dbReference>
<accession>A0ABW2RP81</accession>
<dbReference type="Gene3D" id="1.10.1790.10">
    <property type="entry name" value="PRD domain"/>
    <property type="match status" value="1"/>
</dbReference>
<dbReference type="EMBL" id="JBHTBW010000062">
    <property type="protein sequence ID" value="MFC7442826.1"/>
    <property type="molecule type" value="Genomic_DNA"/>
</dbReference>
<proteinExistence type="predicted"/>
<organism evidence="2 3">
    <name type="scientific">Laceyella putida</name>
    <dbReference type="NCBI Taxonomy" id="110101"/>
    <lineage>
        <taxon>Bacteria</taxon>
        <taxon>Bacillati</taxon>
        <taxon>Bacillota</taxon>
        <taxon>Bacilli</taxon>
        <taxon>Bacillales</taxon>
        <taxon>Thermoactinomycetaceae</taxon>
        <taxon>Laceyella</taxon>
    </lineage>
</organism>
<comment type="caution">
    <text evidence="2">The sequence shown here is derived from an EMBL/GenBank/DDBJ whole genome shotgun (WGS) entry which is preliminary data.</text>
</comment>
<dbReference type="InterPro" id="IPR011608">
    <property type="entry name" value="PRD"/>
</dbReference>
<gene>
    <name evidence="2" type="ORF">ACFQNG_17270</name>
</gene>
<dbReference type="InterPro" id="IPR036634">
    <property type="entry name" value="PRD_sf"/>
</dbReference>
<dbReference type="SUPFAM" id="SSF63520">
    <property type="entry name" value="PTS-regulatory domain, PRD"/>
    <property type="match status" value="1"/>
</dbReference>
<dbReference type="PROSITE" id="PS51372">
    <property type="entry name" value="PRD_2"/>
    <property type="match status" value="1"/>
</dbReference>
<reference evidence="3" key="1">
    <citation type="journal article" date="2019" name="Int. J. Syst. Evol. Microbiol.">
        <title>The Global Catalogue of Microorganisms (GCM) 10K type strain sequencing project: providing services to taxonomists for standard genome sequencing and annotation.</title>
        <authorList>
            <consortium name="The Broad Institute Genomics Platform"/>
            <consortium name="The Broad Institute Genome Sequencing Center for Infectious Disease"/>
            <person name="Wu L."/>
            <person name="Ma J."/>
        </authorList>
    </citation>
    <scope>NUCLEOTIDE SEQUENCE [LARGE SCALE GENOMIC DNA]</scope>
    <source>
        <strain evidence="3">CGMCC 1.12942</strain>
    </source>
</reference>
<protein>
    <submittedName>
        <fullName evidence="2">PRD domain-containing protein</fullName>
    </submittedName>
</protein>
<evidence type="ECO:0000313" key="3">
    <source>
        <dbReference type="Proteomes" id="UP001596500"/>
    </source>
</evidence>
<feature type="domain" description="PRD" evidence="1">
    <location>
        <begin position="15"/>
        <end position="122"/>
    </location>
</feature>
<dbReference type="Proteomes" id="UP001596500">
    <property type="component" value="Unassembled WGS sequence"/>
</dbReference>
<keyword evidence="3" id="KW-1185">Reference proteome</keyword>